<organism evidence="1 2">
    <name type="scientific">Kitasatospora xanthocidica</name>
    <dbReference type="NCBI Taxonomy" id="83382"/>
    <lineage>
        <taxon>Bacteria</taxon>
        <taxon>Bacillati</taxon>
        <taxon>Actinomycetota</taxon>
        <taxon>Actinomycetes</taxon>
        <taxon>Kitasatosporales</taxon>
        <taxon>Streptomycetaceae</taxon>
        <taxon>Kitasatospora</taxon>
    </lineage>
</organism>
<reference evidence="1 2" key="1">
    <citation type="submission" date="2018-08" db="EMBL/GenBank/DDBJ databases">
        <title>Diversity &amp; Physiological Properties of Lignin-Decomposing Actinobacteria from Soil.</title>
        <authorList>
            <person name="Roh S.G."/>
            <person name="Kim S.B."/>
        </authorList>
    </citation>
    <scope>NUCLEOTIDE SEQUENCE [LARGE SCALE GENOMIC DNA]</scope>
    <source>
        <strain evidence="1 2">MMS17-GH009</strain>
    </source>
</reference>
<protein>
    <submittedName>
        <fullName evidence="1">Uncharacterized protein</fullName>
    </submittedName>
</protein>
<accession>A0A373A3V0</accession>
<keyword evidence="2" id="KW-1185">Reference proteome</keyword>
<dbReference type="AlphaFoldDB" id="A0A373A3V0"/>
<name>A0A373A3V0_9ACTN</name>
<dbReference type="RefSeq" id="WP_117491446.1">
    <property type="nucleotide sequence ID" value="NZ_QVIG01000001.1"/>
</dbReference>
<evidence type="ECO:0000313" key="2">
    <source>
        <dbReference type="Proteomes" id="UP000263377"/>
    </source>
</evidence>
<sequence>MPSHLRFFFEYGVDTPLWPGPHSAPDLDSPYEYPCVLEKLPITPATRDELTRLADLYQSSLDWDHPAGPSPWTRDQQDSFRSEADVALEALRRELGDDWTVEDRRH</sequence>
<proteinExistence type="predicted"/>
<dbReference type="EMBL" id="QVIG01000001">
    <property type="protein sequence ID" value="RGD62779.1"/>
    <property type="molecule type" value="Genomic_DNA"/>
</dbReference>
<comment type="caution">
    <text evidence="1">The sequence shown here is derived from an EMBL/GenBank/DDBJ whole genome shotgun (WGS) entry which is preliminary data.</text>
</comment>
<gene>
    <name evidence="1" type="ORF">DR950_10250</name>
</gene>
<evidence type="ECO:0000313" key="1">
    <source>
        <dbReference type="EMBL" id="RGD62779.1"/>
    </source>
</evidence>
<dbReference type="Proteomes" id="UP000263377">
    <property type="component" value="Unassembled WGS sequence"/>
</dbReference>